<name>A0A8K0GAK9_IGNLU</name>
<dbReference type="EMBL" id="VTPC01006586">
    <property type="protein sequence ID" value="KAF2894822.1"/>
    <property type="molecule type" value="Genomic_DNA"/>
</dbReference>
<proteinExistence type="predicted"/>
<feature type="compositionally biased region" description="Acidic residues" evidence="1">
    <location>
        <begin position="167"/>
        <end position="176"/>
    </location>
</feature>
<feature type="compositionally biased region" description="Basic and acidic residues" evidence="1">
    <location>
        <begin position="156"/>
        <end position="166"/>
    </location>
</feature>
<dbReference type="AlphaFoldDB" id="A0A8K0GAK9"/>
<comment type="caution">
    <text evidence="2">The sequence shown here is derived from an EMBL/GenBank/DDBJ whole genome shotgun (WGS) entry which is preliminary data.</text>
</comment>
<gene>
    <name evidence="2" type="ORF">ILUMI_11345</name>
</gene>
<evidence type="ECO:0000313" key="3">
    <source>
        <dbReference type="Proteomes" id="UP000801492"/>
    </source>
</evidence>
<feature type="region of interest" description="Disordered" evidence="1">
    <location>
        <begin position="1"/>
        <end position="28"/>
    </location>
</feature>
<sequence>MTIEEQIIKSQSMASIPPEEITTDEADELDDIDKVRDDLQSTKQMLNLELRNKETLIRDNKRLVTRIQQLEAELDKEKVNKKPTPAVNAEADEKLMTSLKSEAADARKVAQELELKYHDAASLLDNTKSELEEVRKQKQALEKKLMESVQGGKRLSLSDKKDSIRESDDEEEELIESDSGGSDNEEKREKRVQRELKQLRSKLRSYKNKEDNAKKERMALKNQIKRLQQAMKEEKKKYKGLQKEVAKMDAMLKEVSGDSDEEEEEKEKKEEEEETETETETESESESSETDSESEKSMSEAEDAPHEKKKENLSTRTSKHEGRLSALKKGNYMLKTNVERLQDDLNKQKEESVTLQQELDSVLSELG</sequence>
<feature type="compositionally biased region" description="Basic and acidic residues" evidence="1">
    <location>
        <begin position="231"/>
        <end position="256"/>
    </location>
</feature>
<feature type="compositionally biased region" description="Basic and acidic residues" evidence="1">
    <location>
        <begin position="337"/>
        <end position="352"/>
    </location>
</feature>
<dbReference type="Proteomes" id="UP000801492">
    <property type="component" value="Unassembled WGS sequence"/>
</dbReference>
<protein>
    <submittedName>
        <fullName evidence="2">Uncharacterized protein</fullName>
    </submittedName>
</protein>
<evidence type="ECO:0000256" key="1">
    <source>
        <dbReference type="SAM" id="MobiDB-lite"/>
    </source>
</evidence>
<reference evidence="2" key="1">
    <citation type="submission" date="2019-08" db="EMBL/GenBank/DDBJ databases">
        <title>The genome of the North American firefly Photinus pyralis.</title>
        <authorList>
            <consortium name="Photinus pyralis genome working group"/>
            <person name="Fallon T.R."/>
            <person name="Sander Lower S.E."/>
            <person name="Weng J.-K."/>
        </authorList>
    </citation>
    <scope>NUCLEOTIDE SEQUENCE</scope>
    <source>
        <strain evidence="2">TRF0915ILg1</strain>
        <tissue evidence="2">Whole body</tissue>
    </source>
</reference>
<feature type="compositionally biased region" description="Basic and acidic residues" evidence="1">
    <location>
        <begin position="207"/>
        <end position="219"/>
    </location>
</feature>
<evidence type="ECO:0000313" key="2">
    <source>
        <dbReference type="EMBL" id="KAF2894822.1"/>
    </source>
</evidence>
<feature type="compositionally biased region" description="Acidic residues" evidence="1">
    <location>
        <begin position="257"/>
        <end position="292"/>
    </location>
</feature>
<keyword evidence="3" id="KW-1185">Reference proteome</keyword>
<feature type="compositionally biased region" description="Basic and acidic residues" evidence="1">
    <location>
        <begin position="184"/>
        <end position="198"/>
    </location>
</feature>
<accession>A0A8K0GAK9</accession>
<organism evidence="2 3">
    <name type="scientific">Ignelater luminosus</name>
    <name type="common">Cucubano</name>
    <name type="synonym">Pyrophorus luminosus</name>
    <dbReference type="NCBI Taxonomy" id="2038154"/>
    <lineage>
        <taxon>Eukaryota</taxon>
        <taxon>Metazoa</taxon>
        <taxon>Ecdysozoa</taxon>
        <taxon>Arthropoda</taxon>
        <taxon>Hexapoda</taxon>
        <taxon>Insecta</taxon>
        <taxon>Pterygota</taxon>
        <taxon>Neoptera</taxon>
        <taxon>Endopterygota</taxon>
        <taxon>Coleoptera</taxon>
        <taxon>Polyphaga</taxon>
        <taxon>Elateriformia</taxon>
        <taxon>Elateroidea</taxon>
        <taxon>Elateridae</taxon>
        <taxon>Agrypninae</taxon>
        <taxon>Pyrophorini</taxon>
        <taxon>Ignelater</taxon>
    </lineage>
</organism>
<feature type="region of interest" description="Disordered" evidence="1">
    <location>
        <begin position="145"/>
        <end position="367"/>
    </location>
</feature>
<feature type="compositionally biased region" description="Basic and acidic residues" evidence="1">
    <location>
        <begin position="293"/>
        <end position="323"/>
    </location>
</feature>
<dbReference type="OrthoDB" id="6157464at2759"/>